<evidence type="ECO:0000256" key="8">
    <source>
        <dbReference type="ARBA" id="ARBA00024202"/>
    </source>
</evidence>
<dbReference type="InterPro" id="IPR000515">
    <property type="entry name" value="MetI-like"/>
</dbReference>
<evidence type="ECO:0000256" key="6">
    <source>
        <dbReference type="ARBA" id="ARBA00022989"/>
    </source>
</evidence>
<evidence type="ECO:0000256" key="2">
    <source>
        <dbReference type="ARBA" id="ARBA00022448"/>
    </source>
</evidence>
<dbReference type="SUPFAM" id="SSF161098">
    <property type="entry name" value="MetI-like"/>
    <property type="match status" value="1"/>
</dbReference>
<dbReference type="PROSITE" id="PS50928">
    <property type="entry name" value="ABC_TM1"/>
    <property type="match status" value="1"/>
</dbReference>
<dbReference type="Proteomes" id="UP000501168">
    <property type="component" value="Chromosome"/>
</dbReference>
<dbReference type="InParanoid" id="A0A6G9I9E3"/>
<name>A0A6G9I9E3_9GAMM</name>
<feature type="transmembrane region" description="Helical" evidence="9">
    <location>
        <begin position="278"/>
        <end position="304"/>
    </location>
</feature>
<comment type="similarity">
    <text evidence="8">Belongs to the binding-protein-dependent transport system permease family. OppBC subfamily.</text>
</comment>
<sequence length="315" mass="35528">MIVYILRKICTFLLILLILAQISFAIVYCLPGTAFYNLTFFHAYFTFFNELLSGTIRLSPHSSLSLLQTLKQILPITIELCIFTILFSLIIGVPLGIIGGLNTNKWQNKALQSFCLIIGASPLVWIAVLSLFIFFPHLPNEGSFIEQTNPITGFPLIDILLTPGIDTAQELWKEFTYLVLPVVILSIQPCILAIQLLSQNIEKIAKQNYIKTAIIREQSQLKILWRHLLPNALPPVIPQLTHGFTILLFSTMVVEIVFDRYGLGKWVMHGFETKNGVIIAVAILVCGLLIGAFNLLSEIFILVIHPLRHKELYDK</sequence>
<evidence type="ECO:0000313" key="11">
    <source>
        <dbReference type="EMBL" id="QIQ20841.1"/>
    </source>
</evidence>
<reference evidence="11 12" key="1">
    <citation type="submission" date="2020-03" db="EMBL/GenBank/DDBJ databases">
        <title>Complete genome sequence of Orbus sp. IPMB12 (BCRC 80908).</title>
        <authorList>
            <person name="Lo W.-S."/>
            <person name="Chang T.-H."/>
            <person name="Kuo C.-H."/>
        </authorList>
    </citation>
    <scope>NUCLEOTIDE SEQUENCE [LARGE SCALE GENOMIC DNA]</scope>
    <source>
        <strain evidence="11 12">IPMB12</strain>
    </source>
</reference>
<feature type="transmembrane region" description="Helical" evidence="9">
    <location>
        <begin position="110"/>
        <end position="135"/>
    </location>
</feature>
<protein>
    <submittedName>
        <fullName evidence="11">ABC transporter permease subunit</fullName>
    </submittedName>
</protein>
<dbReference type="AlphaFoldDB" id="A0A6G9I9E3"/>
<dbReference type="PANTHER" id="PTHR43163">
    <property type="entry name" value="DIPEPTIDE TRANSPORT SYSTEM PERMEASE PROTEIN DPPB-RELATED"/>
    <property type="match status" value="1"/>
</dbReference>
<dbReference type="CDD" id="cd06261">
    <property type="entry name" value="TM_PBP2"/>
    <property type="match status" value="1"/>
</dbReference>
<keyword evidence="6 9" id="KW-1133">Transmembrane helix</keyword>
<proteinExistence type="inferred from homology"/>
<organism evidence="11 12">
    <name type="scientific">Zophobihabitans entericus</name>
    <dbReference type="NCBI Taxonomy" id="1635327"/>
    <lineage>
        <taxon>Bacteria</taxon>
        <taxon>Pseudomonadati</taxon>
        <taxon>Pseudomonadota</taxon>
        <taxon>Gammaproteobacteria</taxon>
        <taxon>Orbales</taxon>
        <taxon>Orbaceae</taxon>
        <taxon>Zophobihabitans</taxon>
    </lineage>
</organism>
<evidence type="ECO:0000259" key="10">
    <source>
        <dbReference type="PROSITE" id="PS50928"/>
    </source>
</evidence>
<keyword evidence="2 9" id="KW-0813">Transport</keyword>
<evidence type="ECO:0000256" key="9">
    <source>
        <dbReference type="RuleBase" id="RU363032"/>
    </source>
</evidence>
<evidence type="ECO:0000256" key="4">
    <source>
        <dbReference type="ARBA" id="ARBA00022519"/>
    </source>
</evidence>
<evidence type="ECO:0000313" key="12">
    <source>
        <dbReference type="Proteomes" id="UP000501168"/>
    </source>
</evidence>
<dbReference type="GO" id="GO:0005886">
    <property type="term" value="C:plasma membrane"/>
    <property type="evidence" value="ECO:0007669"/>
    <property type="project" value="UniProtKB-SubCell"/>
</dbReference>
<keyword evidence="5 9" id="KW-0812">Transmembrane</keyword>
<keyword evidence="12" id="KW-1185">Reference proteome</keyword>
<evidence type="ECO:0000256" key="7">
    <source>
        <dbReference type="ARBA" id="ARBA00023136"/>
    </source>
</evidence>
<dbReference type="EMBL" id="CP050253">
    <property type="protein sequence ID" value="QIQ20841.1"/>
    <property type="molecule type" value="Genomic_DNA"/>
</dbReference>
<dbReference type="PANTHER" id="PTHR43163:SF4">
    <property type="entry name" value="PUTRESCINE EXPORT SYSTEM PERMEASE PROTEIN SAPB"/>
    <property type="match status" value="1"/>
</dbReference>
<dbReference type="InterPro" id="IPR035906">
    <property type="entry name" value="MetI-like_sf"/>
</dbReference>
<feature type="transmembrane region" description="Helical" evidence="9">
    <location>
        <begin position="175"/>
        <end position="197"/>
    </location>
</feature>
<feature type="transmembrane region" description="Helical" evidence="9">
    <location>
        <begin position="73"/>
        <end position="98"/>
    </location>
</feature>
<gene>
    <name evidence="11" type="ORF">IPMB12_03595</name>
</gene>
<comment type="subcellular location">
    <subcellularLocation>
        <location evidence="1">Cell inner membrane</location>
        <topology evidence="1">Multi-pass membrane protein</topology>
    </subcellularLocation>
    <subcellularLocation>
        <location evidence="9">Cell membrane</location>
        <topology evidence="9">Multi-pass membrane protein</topology>
    </subcellularLocation>
</comment>
<evidence type="ECO:0000256" key="3">
    <source>
        <dbReference type="ARBA" id="ARBA00022475"/>
    </source>
</evidence>
<feature type="domain" description="ABC transmembrane type-1" evidence="10">
    <location>
        <begin position="74"/>
        <end position="296"/>
    </location>
</feature>
<dbReference type="Pfam" id="PF00528">
    <property type="entry name" value="BPD_transp_1"/>
    <property type="match status" value="1"/>
</dbReference>
<keyword evidence="7 9" id="KW-0472">Membrane</keyword>
<evidence type="ECO:0000256" key="5">
    <source>
        <dbReference type="ARBA" id="ARBA00022692"/>
    </source>
</evidence>
<dbReference type="RefSeq" id="WP_166915028.1">
    <property type="nucleotide sequence ID" value="NZ_CP050253.1"/>
</dbReference>
<accession>A0A6G9I9E3</accession>
<keyword evidence="4" id="KW-0997">Cell inner membrane</keyword>
<dbReference type="KEGG" id="orb:IPMB12_03595"/>
<keyword evidence="3" id="KW-1003">Cell membrane</keyword>
<dbReference type="Gene3D" id="1.10.3720.10">
    <property type="entry name" value="MetI-like"/>
    <property type="match status" value="1"/>
</dbReference>
<evidence type="ECO:0000256" key="1">
    <source>
        <dbReference type="ARBA" id="ARBA00004429"/>
    </source>
</evidence>
<feature type="transmembrane region" description="Helical" evidence="9">
    <location>
        <begin position="236"/>
        <end position="258"/>
    </location>
</feature>
<dbReference type="GO" id="GO:0071916">
    <property type="term" value="F:dipeptide transmembrane transporter activity"/>
    <property type="evidence" value="ECO:0007669"/>
    <property type="project" value="TreeGrafter"/>
</dbReference>